<dbReference type="EMBL" id="CM044708">
    <property type="protein sequence ID" value="KAI5648996.1"/>
    <property type="molecule type" value="Genomic_DNA"/>
</dbReference>
<reference evidence="2" key="1">
    <citation type="journal article" date="2023" name="Nat. Plants">
        <title>Single-cell RNA sequencing provides a high-resolution roadmap for understanding the multicellular compartmentation of specialized metabolism.</title>
        <authorList>
            <person name="Sun S."/>
            <person name="Shen X."/>
            <person name="Li Y."/>
            <person name="Li Y."/>
            <person name="Wang S."/>
            <person name="Li R."/>
            <person name="Zhang H."/>
            <person name="Shen G."/>
            <person name="Guo B."/>
            <person name="Wei J."/>
            <person name="Xu J."/>
            <person name="St-Pierre B."/>
            <person name="Chen S."/>
            <person name="Sun C."/>
        </authorList>
    </citation>
    <scope>NUCLEOTIDE SEQUENCE [LARGE SCALE GENOMIC DNA]</scope>
</reference>
<accession>A0ACB9ZMS4</accession>
<dbReference type="Proteomes" id="UP001060085">
    <property type="component" value="Linkage Group LG08"/>
</dbReference>
<sequence>MMIKSPNCFNLVLLLTIFILFLTTSFAFQSDELLVDDEEFGLEGAPKSADVEFTASSPPSQTARKRSSESAIGSDSDSKVQFSLEHAFGDSDFLPAGTFTARLKSSRQGSQKLTKLRFSRDEFTEADKENFKKLLEADDFYRIRLASNLLSPPGKDYVTSSIKARCLSRDRLDEHFVIHMDGVNVLAINYGSPGACQYPRLLKFVSAVSSSCRHFALSSLF</sequence>
<organism evidence="1 2">
    <name type="scientific">Catharanthus roseus</name>
    <name type="common">Madagascar periwinkle</name>
    <name type="synonym">Vinca rosea</name>
    <dbReference type="NCBI Taxonomy" id="4058"/>
    <lineage>
        <taxon>Eukaryota</taxon>
        <taxon>Viridiplantae</taxon>
        <taxon>Streptophyta</taxon>
        <taxon>Embryophyta</taxon>
        <taxon>Tracheophyta</taxon>
        <taxon>Spermatophyta</taxon>
        <taxon>Magnoliopsida</taxon>
        <taxon>eudicotyledons</taxon>
        <taxon>Gunneridae</taxon>
        <taxon>Pentapetalae</taxon>
        <taxon>asterids</taxon>
        <taxon>lamiids</taxon>
        <taxon>Gentianales</taxon>
        <taxon>Apocynaceae</taxon>
        <taxon>Rauvolfioideae</taxon>
        <taxon>Vinceae</taxon>
        <taxon>Catharanthinae</taxon>
        <taxon>Catharanthus</taxon>
    </lineage>
</organism>
<comment type="caution">
    <text evidence="1">The sequence shown here is derived from an EMBL/GenBank/DDBJ whole genome shotgun (WGS) entry which is preliminary data.</text>
</comment>
<name>A0ACB9ZMS4_CATRO</name>
<proteinExistence type="predicted"/>
<gene>
    <name evidence="1" type="ORF">M9H77_35001</name>
</gene>
<evidence type="ECO:0000313" key="2">
    <source>
        <dbReference type="Proteomes" id="UP001060085"/>
    </source>
</evidence>
<protein>
    <submittedName>
        <fullName evidence="1">Uncharacterized protein</fullName>
    </submittedName>
</protein>
<keyword evidence="2" id="KW-1185">Reference proteome</keyword>
<evidence type="ECO:0000313" key="1">
    <source>
        <dbReference type="EMBL" id="KAI5648996.1"/>
    </source>
</evidence>